<dbReference type="InterPro" id="IPR001352">
    <property type="entry name" value="RNase_HII/HIII"/>
</dbReference>
<evidence type="ECO:0000313" key="18">
    <source>
        <dbReference type="EMBL" id="QDO89141.1"/>
    </source>
</evidence>
<name>A0A516GC88_9MICO</name>
<dbReference type="CDD" id="cd07182">
    <property type="entry name" value="RNase_HII_bacteria_HII_like"/>
    <property type="match status" value="1"/>
</dbReference>
<keyword evidence="9 14" id="KW-0540">Nuclease</keyword>
<dbReference type="AlphaFoldDB" id="A0A516GC88"/>
<dbReference type="HAMAP" id="MF_00052_B">
    <property type="entry name" value="RNase_HII_B"/>
    <property type="match status" value="1"/>
</dbReference>
<evidence type="ECO:0000256" key="7">
    <source>
        <dbReference type="ARBA" id="ARBA00019179"/>
    </source>
</evidence>
<evidence type="ECO:0000256" key="11">
    <source>
        <dbReference type="ARBA" id="ARBA00022759"/>
    </source>
</evidence>
<sequence length="258" mass="28164">MTEHAVTVVRRRTPPRTTRPSLRLERALMREGHSVLVGMDEVGRGALAGPVSVGVVAIDETCRSAPQGVKDSKLLTAQARERLVPRIQQWARAWGVGHAWPEEIDAIGIMAALRLAGERALAQLEVTPDLIVLDGNHDWLTDPSREGLLALADPTGPPQVPVRTMIKADLKCSSVAAASVLAKVTRDDHMVQLAPEHPAYSWELNKGYAAPEHQAALRTLGPCAHHRRSWNITGRNITGMNITGNTLRDDASRPRRGR</sequence>
<evidence type="ECO:0000256" key="8">
    <source>
        <dbReference type="ARBA" id="ARBA00022490"/>
    </source>
</evidence>
<evidence type="ECO:0000256" key="16">
    <source>
        <dbReference type="RuleBase" id="RU003515"/>
    </source>
</evidence>
<evidence type="ECO:0000313" key="19">
    <source>
        <dbReference type="Proteomes" id="UP000315395"/>
    </source>
</evidence>
<feature type="binding site" evidence="14 15">
    <location>
        <position position="40"/>
    </location>
    <ligand>
        <name>a divalent metal cation</name>
        <dbReference type="ChEBI" id="CHEBI:60240"/>
    </ligand>
</feature>
<comment type="catalytic activity">
    <reaction evidence="1 14 15 16">
        <text>Endonucleolytic cleavage to 5'-phosphomonoester.</text>
        <dbReference type="EC" id="3.1.26.4"/>
    </reaction>
</comment>
<keyword evidence="19" id="KW-1185">Reference proteome</keyword>
<dbReference type="Gene3D" id="3.30.420.10">
    <property type="entry name" value="Ribonuclease H-like superfamily/Ribonuclease H"/>
    <property type="match status" value="1"/>
</dbReference>
<dbReference type="GO" id="GO:0043137">
    <property type="term" value="P:DNA replication, removal of RNA primer"/>
    <property type="evidence" value="ECO:0007669"/>
    <property type="project" value="TreeGrafter"/>
</dbReference>
<comment type="similarity">
    <text evidence="5 14 16">Belongs to the RNase HII family.</text>
</comment>
<comment type="subcellular location">
    <subcellularLocation>
        <location evidence="4 14">Cytoplasm</location>
    </subcellularLocation>
</comment>
<evidence type="ECO:0000256" key="1">
    <source>
        <dbReference type="ARBA" id="ARBA00000077"/>
    </source>
</evidence>
<evidence type="ECO:0000256" key="9">
    <source>
        <dbReference type="ARBA" id="ARBA00022722"/>
    </source>
</evidence>
<dbReference type="Pfam" id="PF01351">
    <property type="entry name" value="RNase_HII"/>
    <property type="match status" value="1"/>
</dbReference>
<organism evidence="18 19">
    <name type="scientific">Ornithinimicrobium ciconiae</name>
    <dbReference type="NCBI Taxonomy" id="2594265"/>
    <lineage>
        <taxon>Bacteria</taxon>
        <taxon>Bacillati</taxon>
        <taxon>Actinomycetota</taxon>
        <taxon>Actinomycetes</taxon>
        <taxon>Micrococcales</taxon>
        <taxon>Ornithinimicrobiaceae</taxon>
        <taxon>Ornithinimicrobium</taxon>
    </lineage>
</organism>
<comment type="function">
    <text evidence="3 14 16">Endonuclease that specifically degrades the RNA of RNA-DNA hybrids.</text>
</comment>
<dbReference type="EMBL" id="CP041616">
    <property type="protein sequence ID" value="QDO89141.1"/>
    <property type="molecule type" value="Genomic_DNA"/>
</dbReference>
<dbReference type="GO" id="GO:0003723">
    <property type="term" value="F:RNA binding"/>
    <property type="evidence" value="ECO:0007669"/>
    <property type="project" value="UniProtKB-UniRule"/>
</dbReference>
<evidence type="ECO:0000256" key="3">
    <source>
        <dbReference type="ARBA" id="ARBA00004065"/>
    </source>
</evidence>
<evidence type="ECO:0000256" key="10">
    <source>
        <dbReference type="ARBA" id="ARBA00022723"/>
    </source>
</evidence>
<dbReference type="PROSITE" id="PS51975">
    <property type="entry name" value="RNASE_H_2"/>
    <property type="match status" value="1"/>
</dbReference>
<dbReference type="GO" id="GO:0030145">
    <property type="term" value="F:manganese ion binding"/>
    <property type="evidence" value="ECO:0007669"/>
    <property type="project" value="UniProtKB-UniRule"/>
</dbReference>
<comment type="cofactor">
    <cofactor evidence="14 15">
        <name>Mn(2+)</name>
        <dbReference type="ChEBI" id="CHEBI:29035"/>
    </cofactor>
    <cofactor evidence="14 15">
        <name>Mg(2+)</name>
        <dbReference type="ChEBI" id="CHEBI:18420"/>
    </cofactor>
    <text evidence="14 15">Manganese or magnesium. Binds 1 divalent metal ion per monomer in the absence of substrate. May bind a second metal ion after substrate binding.</text>
</comment>
<keyword evidence="13 14" id="KW-0464">Manganese</keyword>
<feature type="binding site" evidence="14 15">
    <location>
        <position position="41"/>
    </location>
    <ligand>
        <name>a divalent metal cation</name>
        <dbReference type="ChEBI" id="CHEBI:60240"/>
    </ligand>
</feature>
<dbReference type="GO" id="GO:0004523">
    <property type="term" value="F:RNA-DNA hybrid ribonuclease activity"/>
    <property type="evidence" value="ECO:0007669"/>
    <property type="project" value="UniProtKB-UniRule"/>
</dbReference>
<dbReference type="EC" id="3.1.26.4" evidence="6 14"/>
<accession>A0A516GC88</accession>
<evidence type="ECO:0000256" key="6">
    <source>
        <dbReference type="ARBA" id="ARBA00012180"/>
    </source>
</evidence>
<reference evidence="18 19" key="1">
    <citation type="submission" date="2019-07" db="EMBL/GenBank/DDBJ databases">
        <title>complete genome sequencing of Ornithinimicrobium sp. H23M54.</title>
        <authorList>
            <person name="Bae J.-W."/>
            <person name="Lee S.-Y."/>
        </authorList>
    </citation>
    <scope>NUCLEOTIDE SEQUENCE [LARGE SCALE GENOMIC DNA]</scope>
    <source>
        <strain evidence="18 19">H23M54</strain>
    </source>
</reference>
<protein>
    <recommendedName>
        <fullName evidence="7 14">Ribonuclease HII</fullName>
        <shortName evidence="14">RNase HII</shortName>
        <ecNumber evidence="6 14">3.1.26.4</ecNumber>
    </recommendedName>
</protein>
<comment type="cofactor">
    <cofactor evidence="2">
        <name>Mg(2+)</name>
        <dbReference type="ChEBI" id="CHEBI:18420"/>
    </cofactor>
</comment>
<dbReference type="KEGG" id="orz:FNH13_13060"/>
<dbReference type="InterPro" id="IPR012337">
    <property type="entry name" value="RNaseH-like_sf"/>
</dbReference>
<evidence type="ECO:0000256" key="12">
    <source>
        <dbReference type="ARBA" id="ARBA00022801"/>
    </source>
</evidence>
<keyword evidence="8 14" id="KW-0963">Cytoplasm</keyword>
<dbReference type="RefSeq" id="WP_143783818.1">
    <property type="nucleotide sequence ID" value="NZ_CP041616.1"/>
</dbReference>
<dbReference type="GO" id="GO:0032299">
    <property type="term" value="C:ribonuclease H2 complex"/>
    <property type="evidence" value="ECO:0007669"/>
    <property type="project" value="TreeGrafter"/>
</dbReference>
<evidence type="ECO:0000256" key="15">
    <source>
        <dbReference type="PROSITE-ProRule" id="PRU01319"/>
    </source>
</evidence>
<dbReference type="OrthoDB" id="9803420at2"/>
<evidence type="ECO:0000256" key="14">
    <source>
        <dbReference type="HAMAP-Rule" id="MF_00052"/>
    </source>
</evidence>
<dbReference type="GO" id="GO:0005737">
    <property type="term" value="C:cytoplasm"/>
    <property type="evidence" value="ECO:0007669"/>
    <property type="project" value="UniProtKB-SubCell"/>
</dbReference>
<dbReference type="Proteomes" id="UP000315395">
    <property type="component" value="Chromosome"/>
</dbReference>
<dbReference type="PANTHER" id="PTHR10954">
    <property type="entry name" value="RIBONUCLEASE H2 SUBUNIT A"/>
    <property type="match status" value="1"/>
</dbReference>
<evidence type="ECO:0000256" key="2">
    <source>
        <dbReference type="ARBA" id="ARBA00001946"/>
    </source>
</evidence>
<keyword evidence="12 14" id="KW-0378">Hydrolase</keyword>
<dbReference type="PANTHER" id="PTHR10954:SF18">
    <property type="entry name" value="RIBONUCLEASE HII"/>
    <property type="match status" value="1"/>
</dbReference>
<evidence type="ECO:0000256" key="13">
    <source>
        <dbReference type="ARBA" id="ARBA00023211"/>
    </source>
</evidence>
<evidence type="ECO:0000256" key="4">
    <source>
        <dbReference type="ARBA" id="ARBA00004496"/>
    </source>
</evidence>
<proteinExistence type="inferred from homology"/>
<dbReference type="NCBIfam" id="NF000595">
    <property type="entry name" value="PRK00015.1-3"/>
    <property type="match status" value="1"/>
</dbReference>
<feature type="binding site" evidence="14 15">
    <location>
        <position position="134"/>
    </location>
    <ligand>
        <name>a divalent metal cation</name>
        <dbReference type="ChEBI" id="CHEBI:60240"/>
    </ligand>
</feature>
<gene>
    <name evidence="14" type="primary">rnhB</name>
    <name evidence="18" type="ORF">FNH13_13060</name>
</gene>
<keyword evidence="10 14" id="KW-0479">Metal-binding</keyword>
<keyword evidence="11 14" id="KW-0255">Endonuclease</keyword>
<dbReference type="InterPro" id="IPR036397">
    <property type="entry name" value="RNaseH_sf"/>
</dbReference>
<evidence type="ECO:0000259" key="17">
    <source>
        <dbReference type="PROSITE" id="PS51975"/>
    </source>
</evidence>
<dbReference type="SUPFAM" id="SSF53098">
    <property type="entry name" value="Ribonuclease H-like"/>
    <property type="match status" value="1"/>
</dbReference>
<dbReference type="InterPro" id="IPR022898">
    <property type="entry name" value="RNase_HII"/>
</dbReference>
<dbReference type="InterPro" id="IPR024567">
    <property type="entry name" value="RNase_HII/HIII_dom"/>
</dbReference>
<evidence type="ECO:0000256" key="5">
    <source>
        <dbReference type="ARBA" id="ARBA00007383"/>
    </source>
</evidence>
<feature type="domain" description="RNase H type-2" evidence="17">
    <location>
        <begin position="34"/>
        <end position="242"/>
    </location>
</feature>
<dbReference type="GO" id="GO:0006298">
    <property type="term" value="P:mismatch repair"/>
    <property type="evidence" value="ECO:0007669"/>
    <property type="project" value="TreeGrafter"/>
</dbReference>